<gene>
    <name evidence="4" type="ORF">LSALG_LOCUS34378</name>
</gene>
<evidence type="ECO:0000313" key="4">
    <source>
        <dbReference type="EMBL" id="CAI9295436.1"/>
    </source>
</evidence>
<dbReference type="InterPro" id="IPR027417">
    <property type="entry name" value="P-loop_NTPase"/>
</dbReference>
<dbReference type="GO" id="GO:0042626">
    <property type="term" value="F:ATPase-coupled transmembrane transporter activity"/>
    <property type="evidence" value="ECO:0007669"/>
    <property type="project" value="TreeGrafter"/>
</dbReference>
<dbReference type="GO" id="GO:0016887">
    <property type="term" value="F:ATP hydrolysis activity"/>
    <property type="evidence" value="ECO:0007669"/>
    <property type="project" value="InterPro"/>
</dbReference>
<evidence type="ECO:0000313" key="5">
    <source>
        <dbReference type="Proteomes" id="UP001177003"/>
    </source>
</evidence>
<dbReference type="GO" id="GO:0005524">
    <property type="term" value="F:ATP binding"/>
    <property type="evidence" value="ECO:0007669"/>
    <property type="project" value="UniProtKB-KW"/>
</dbReference>
<sequence length="141" mass="14829">MLFGIPLQSGKILSTVTTFKILQQPIYSLPDTISMIAQTKVSLDRIASYHCLDNLDSGLAEIFPRGDSDIAIKITNGSFSWDVSSCDPALKDINIKVAHGIKVAVCGTVGSGKSSLLSCILGEVPKLSGSVKLSGSKAFVA</sequence>
<keyword evidence="2" id="KW-0067">ATP-binding</keyword>
<feature type="domain" description="ABC transporter" evidence="3">
    <location>
        <begin position="90"/>
        <end position="136"/>
    </location>
</feature>
<dbReference type="Pfam" id="PF00005">
    <property type="entry name" value="ABC_tran"/>
    <property type="match status" value="1"/>
</dbReference>
<evidence type="ECO:0000256" key="1">
    <source>
        <dbReference type="ARBA" id="ARBA00022741"/>
    </source>
</evidence>
<dbReference type="SUPFAM" id="SSF52540">
    <property type="entry name" value="P-loop containing nucleoside triphosphate hydrolases"/>
    <property type="match status" value="1"/>
</dbReference>
<keyword evidence="5" id="KW-1185">Reference proteome</keyword>
<dbReference type="PANTHER" id="PTHR24223:SF181">
    <property type="entry name" value="ABC TRANSPORTER C FAMILY MEMBER 3"/>
    <property type="match status" value="1"/>
</dbReference>
<dbReference type="GO" id="GO:0016020">
    <property type="term" value="C:membrane"/>
    <property type="evidence" value="ECO:0007669"/>
    <property type="project" value="TreeGrafter"/>
</dbReference>
<dbReference type="Proteomes" id="UP001177003">
    <property type="component" value="Chromosome 7"/>
</dbReference>
<dbReference type="InterPro" id="IPR050173">
    <property type="entry name" value="ABC_transporter_C-like"/>
</dbReference>
<accession>A0AA36EGB0</accession>
<dbReference type="AlphaFoldDB" id="A0AA36EGB0"/>
<protein>
    <recommendedName>
        <fullName evidence="3">ABC transporter domain-containing protein</fullName>
    </recommendedName>
</protein>
<keyword evidence="1" id="KW-0547">Nucleotide-binding</keyword>
<dbReference type="Gene3D" id="3.40.50.300">
    <property type="entry name" value="P-loop containing nucleotide triphosphate hydrolases"/>
    <property type="match status" value="1"/>
</dbReference>
<name>A0AA36EGB0_LACSI</name>
<dbReference type="InterPro" id="IPR003439">
    <property type="entry name" value="ABC_transporter-like_ATP-bd"/>
</dbReference>
<evidence type="ECO:0000259" key="3">
    <source>
        <dbReference type="Pfam" id="PF00005"/>
    </source>
</evidence>
<reference evidence="4" key="1">
    <citation type="submission" date="2023-04" db="EMBL/GenBank/DDBJ databases">
        <authorList>
            <person name="Vijverberg K."/>
            <person name="Xiong W."/>
            <person name="Schranz E."/>
        </authorList>
    </citation>
    <scope>NUCLEOTIDE SEQUENCE</scope>
</reference>
<organism evidence="4 5">
    <name type="scientific">Lactuca saligna</name>
    <name type="common">Willowleaf lettuce</name>
    <dbReference type="NCBI Taxonomy" id="75948"/>
    <lineage>
        <taxon>Eukaryota</taxon>
        <taxon>Viridiplantae</taxon>
        <taxon>Streptophyta</taxon>
        <taxon>Embryophyta</taxon>
        <taxon>Tracheophyta</taxon>
        <taxon>Spermatophyta</taxon>
        <taxon>Magnoliopsida</taxon>
        <taxon>eudicotyledons</taxon>
        <taxon>Gunneridae</taxon>
        <taxon>Pentapetalae</taxon>
        <taxon>asterids</taxon>
        <taxon>campanulids</taxon>
        <taxon>Asterales</taxon>
        <taxon>Asteraceae</taxon>
        <taxon>Cichorioideae</taxon>
        <taxon>Cichorieae</taxon>
        <taxon>Lactucinae</taxon>
        <taxon>Lactuca</taxon>
    </lineage>
</organism>
<evidence type="ECO:0000256" key="2">
    <source>
        <dbReference type="ARBA" id="ARBA00022840"/>
    </source>
</evidence>
<proteinExistence type="predicted"/>
<dbReference type="PANTHER" id="PTHR24223">
    <property type="entry name" value="ATP-BINDING CASSETTE SUB-FAMILY C"/>
    <property type="match status" value="1"/>
</dbReference>
<dbReference type="EMBL" id="OX465083">
    <property type="protein sequence ID" value="CAI9295436.1"/>
    <property type="molecule type" value="Genomic_DNA"/>
</dbReference>